<dbReference type="InterPro" id="IPR009056">
    <property type="entry name" value="Cyt_c-like_dom"/>
</dbReference>
<reference evidence="8 9" key="1">
    <citation type="submission" date="2020-05" db="EMBL/GenBank/DDBJ databases">
        <authorList>
            <person name="Khan S.A."/>
            <person name="Jeon C.O."/>
            <person name="Chun B.H."/>
        </authorList>
    </citation>
    <scope>NUCLEOTIDE SEQUENCE [LARGE SCALE GENOMIC DNA]</scope>
    <source>
        <strain evidence="8 9">B156</strain>
    </source>
</reference>
<evidence type="ECO:0000256" key="6">
    <source>
        <dbReference type="PROSITE-ProRule" id="PRU00433"/>
    </source>
</evidence>
<feature type="domain" description="Cytochrome c" evidence="7">
    <location>
        <begin position="7"/>
        <end position="94"/>
    </location>
</feature>
<dbReference type="GO" id="GO:0005506">
    <property type="term" value="F:iron ion binding"/>
    <property type="evidence" value="ECO:0007669"/>
    <property type="project" value="InterPro"/>
</dbReference>
<reference evidence="8 9" key="2">
    <citation type="submission" date="2020-06" db="EMBL/GenBank/DDBJ databases">
        <title>Ramlibacter rhizophilus sp. nov., isolated from rhizosphere soil of national flower Mugunghwa from South Korea.</title>
        <authorList>
            <person name="Zheng-Fei Y."/>
            <person name="Huan T."/>
        </authorList>
    </citation>
    <scope>NUCLEOTIDE SEQUENCE [LARGE SCALE GENOMIC DNA]</scope>
    <source>
        <strain evidence="8 9">B156</strain>
    </source>
</reference>
<dbReference type="GO" id="GO:0009055">
    <property type="term" value="F:electron transfer activity"/>
    <property type="evidence" value="ECO:0007669"/>
    <property type="project" value="InterPro"/>
</dbReference>
<evidence type="ECO:0000256" key="1">
    <source>
        <dbReference type="ARBA" id="ARBA00022448"/>
    </source>
</evidence>
<accession>A0A849K8U2</accession>
<dbReference type="Proteomes" id="UP000552954">
    <property type="component" value="Unassembled WGS sequence"/>
</dbReference>
<evidence type="ECO:0000259" key="7">
    <source>
        <dbReference type="PROSITE" id="PS51007"/>
    </source>
</evidence>
<comment type="caution">
    <text evidence="8">The sequence shown here is derived from an EMBL/GenBank/DDBJ whole genome shotgun (WGS) entry which is preliminary data.</text>
</comment>
<dbReference type="AlphaFoldDB" id="A0A849K8U2"/>
<dbReference type="SUPFAM" id="SSF46626">
    <property type="entry name" value="Cytochrome c"/>
    <property type="match status" value="2"/>
</dbReference>
<dbReference type="PANTHER" id="PTHR37823:SF1">
    <property type="entry name" value="CYTOCHROME C-553-LIKE"/>
    <property type="match status" value="1"/>
</dbReference>
<dbReference type="Gene3D" id="1.10.760.10">
    <property type="entry name" value="Cytochrome c-like domain"/>
    <property type="match status" value="2"/>
</dbReference>
<dbReference type="GO" id="GO:0020037">
    <property type="term" value="F:heme binding"/>
    <property type="evidence" value="ECO:0007669"/>
    <property type="project" value="InterPro"/>
</dbReference>
<gene>
    <name evidence="8" type="ORF">HK415_13270</name>
</gene>
<keyword evidence="5 6" id="KW-0408">Iron</keyword>
<dbReference type="EMBL" id="JABFCS010000001">
    <property type="protein sequence ID" value="NNU43910.1"/>
    <property type="molecule type" value="Genomic_DNA"/>
</dbReference>
<organism evidence="8 9">
    <name type="scientific">Ramlibacter montanisoli</name>
    <dbReference type="NCBI Taxonomy" id="2732512"/>
    <lineage>
        <taxon>Bacteria</taxon>
        <taxon>Pseudomonadati</taxon>
        <taxon>Pseudomonadota</taxon>
        <taxon>Betaproteobacteria</taxon>
        <taxon>Burkholderiales</taxon>
        <taxon>Comamonadaceae</taxon>
        <taxon>Ramlibacter</taxon>
    </lineage>
</organism>
<dbReference type="InterPro" id="IPR008168">
    <property type="entry name" value="Cyt_C_IC"/>
</dbReference>
<evidence type="ECO:0000256" key="3">
    <source>
        <dbReference type="ARBA" id="ARBA00022723"/>
    </source>
</evidence>
<dbReference type="PANTHER" id="PTHR37823">
    <property type="entry name" value="CYTOCHROME C-553-LIKE"/>
    <property type="match status" value="1"/>
</dbReference>
<evidence type="ECO:0000313" key="8">
    <source>
        <dbReference type="EMBL" id="NNU43910.1"/>
    </source>
</evidence>
<evidence type="ECO:0000256" key="2">
    <source>
        <dbReference type="ARBA" id="ARBA00022617"/>
    </source>
</evidence>
<evidence type="ECO:0000256" key="5">
    <source>
        <dbReference type="ARBA" id="ARBA00023004"/>
    </source>
</evidence>
<sequence length="347" mass="38867">MAPPSEATMELGRAVWNYRCYFCHGYSGDAKTLATSYLNPKPRNFQETRAEEMPHERVMSAVRHGVPNTAMKGFTGILNDQEMEAVSQFLRQEFLVSRAKNTRYHTKEAGWPDHEQRYAKAFPFARGDIAIDTPWDKLSAEQQEGMRMFRTSCITCHDHGKVNDPGKAWESRPVSFPRDAYCSSCHQDVPRSEPKGVSHPQRPATHTFAERDGSVPVRSPTRPEAQVASNYVIHDKPPVLVNASAQELQGEKLFHRNCAFCHAGDGTSKGWIGSFLEPHPRDLTDPQQMKGMTKERLVRSINEGLPNTSMPAWKSVLSPAEIDALAAYIHKAFHPVQGMAAAPAARR</sequence>
<keyword evidence="1" id="KW-0813">Transport</keyword>
<dbReference type="InterPro" id="IPR051811">
    <property type="entry name" value="Cytochrome_c550/c551-like"/>
</dbReference>
<name>A0A849K8U2_9BURK</name>
<dbReference type="PRINTS" id="PR00605">
    <property type="entry name" value="CYTCHROMECIC"/>
</dbReference>
<proteinExistence type="predicted"/>
<dbReference type="InterPro" id="IPR036909">
    <property type="entry name" value="Cyt_c-like_dom_sf"/>
</dbReference>
<dbReference type="PROSITE" id="PS51007">
    <property type="entry name" value="CYTC"/>
    <property type="match status" value="2"/>
</dbReference>
<evidence type="ECO:0000256" key="4">
    <source>
        <dbReference type="ARBA" id="ARBA00022982"/>
    </source>
</evidence>
<dbReference type="InterPro" id="IPR036280">
    <property type="entry name" value="Multihaem_cyt_sf"/>
</dbReference>
<evidence type="ECO:0000313" key="9">
    <source>
        <dbReference type="Proteomes" id="UP000552954"/>
    </source>
</evidence>
<feature type="domain" description="Cytochrome c" evidence="7">
    <location>
        <begin position="245"/>
        <end position="333"/>
    </location>
</feature>
<protein>
    <submittedName>
        <fullName evidence="8">C-type cytochrome</fullName>
    </submittedName>
</protein>
<keyword evidence="3 6" id="KW-0479">Metal-binding</keyword>
<keyword evidence="2 6" id="KW-0349">Heme</keyword>
<keyword evidence="9" id="KW-1185">Reference proteome</keyword>
<dbReference type="Pfam" id="PF13442">
    <property type="entry name" value="Cytochrome_CBB3"/>
    <property type="match status" value="2"/>
</dbReference>
<dbReference type="SUPFAM" id="SSF48695">
    <property type="entry name" value="Multiheme cytochromes"/>
    <property type="match status" value="1"/>
</dbReference>
<keyword evidence="4" id="KW-0249">Electron transport</keyword>